<dbReference type="Proteomes" id="UP000198304">
    <property type="component" value="Unassembled WGS sequence"/>
</dbReference>
<feature type="domain" description="Copper amine oxidase-like N-terminal" evidence="2">
    <location>
        <begin position="38"/>
        <end position="91"/>
    </location>
</feature>
<dbReference type="OrthoDB" id="1953244at2"/>
<dbReference type="AlphaFoldDB" id="A0A239F579"/>
<dbReference type="InterPro" id="IPR036582">
    <property type="entry name" value="Mao_N_sf"/>
</dbReference>
<name>A0A239F579_9FIRM</name>
<evidence type="ECO:0000313" key="3">
    <source>
        <dbReference type="EMBL" id="SNS52180.1"/>
    </source>
</evidence>
<evidence type="ECO:0000256" key="1">
    <source>
        <dbReference type="SAM" id="SignalP"/>
    </source>
</evidence>
<sequence>MKKRITVLTLAIVICFTVVAAASVNEEYKGFSIVNVLVNGQKLESQVPGVNFHDSTVLPLKAVSEAMNTIVDWDSKTNTANLIKPEVNIIVMDDILENEDETISLYNPFGLIPQHEVMDFFALVQVHELKEGNYEFRIVISDPNGKEVVVSPTDTYKVEKDSFGGFDYYELFENVSFHKLGEYVVQFQLKHNSKFYTVGEKTLVVY</sequence>
<feature type="signal peptide" evidence="1">
    <location>
        <begin position="1"/>
        <end position="20"/>
    </location>
</feature>
<evidence type="ECO:0000313" key="4">
    <source>
        <dbReference type="Proteomes" id="UP000198304"/>
    </source>
</evidence>
<proteinExistence type="predicted"/>
<dbReference type="SUPFAM" id="SSF55383">
    <property type="entry name" value="Copper amine oxidase, domain N"/>
    <property type="match status" value="1"/>
</dbReference>
<keyword evidence="1" id="KW-0732">Signal</keyword>
<dbReference type="InterPro" id="IPR012854">
    <property type="entry name" value="Cu_amine_oxidase-like_N"/>
</dbReference>
<organism evidence="3 4">
    <name type="scientific">Anaerovirgula multivorans</name>
    <dbReference type="NCBI Taxonomy" id="312168"/>
    <lineage>
        <taxon>Bacteria</taxon>
        <taxon>Bacillati</taxon>
        <taxon>Bacillota</taxon>
        <taxon>Clostridia</taxon>
        <taxon>Peptostreptococcales</taxon>
        <taxon>Natronincolaceae</taxon>
        <taxon>Anaerovirgula</taxon>
    </lineage>
</organism>
<dbReference type="RefSeq" id="WP_089283342.1">
    <property type="nucleotide sequence ID" value="NZ_FZOJ01000012.1"/>
</dbReference>
<reference evidence="4" key="1">
    <citation type="submission" date="2017-06" db="EMBL/GenBank/DDBJ databases">
        <authorList>
            <person name="Varghese N."/>
            <person name="Submissions S."/>
        </authorList>
    </citation>
    <scope>NUCLEOTIDE SEQUENCE [LARGE SCALE GENOMIC DNA]</scope>
    <source>
        <strain evidence="4">SCA</strain>
    </source>
</reference>
<gene>
    <name evidence="3" type="ORF">SAMN05446037_101221</name>
</gene>
<evidence type="ECO:0000259" key="2">
    <source>
        <dbReference type="Pfam" id="PF07833"/>
    </source>
</evidence>
<keyword evidence="4" id="KW-1185">Reference proteome</keyword>
<feature type="chain" id="PRO_5039553656" evidence="1">
    <location>
        <begin position="21"/>
        <end position="206"/>
    </location>
</feature>
<accession>A0A239F579</accession>
<protein>
    <submittedName>
        <fullName evidence="3">Copper amine oxidase N-terminal domain-containing protein</fullName>
    </submittedName>
</protein>
<dbReference type="EMBL" id="FZOJ01000012">
    <property type="protein sequence ID" value="SNS52180.1"/>
    <property type="molecule type" value="Genomic_DNA"/>
</dbReference>
<dbReference type="Pfam" id="PF07833">
    <property type="entry name" value="Cu_amine_oxidN1"/>
    <property type="match status" value="1"/>
</dbReference>